<evidence type="ECO:0000313" key="12">
    <source>
        <dbReference type="Proteomes" id="UP000694941"/>
    </source>
</evidence>
<accession>A0ABM1BIK9</accession>
<gene>
    <name evidence="13" type="primary">LOC106466956</name>
</gene>
<comment type="pathway">
    <text evidence="2">Lipid metabolism; sphingolipid metabolism.</text>
</comment>
<keyword evidence="8 11" id="KW-0812">Transmembrane</keyword>
<evidence type="ECO:0000256" key="7">
    <source>
        <dbReference type="ARBA" id="ARBA00022679"/>
    </source>
</evidence>
<name>A0ABM1BIK9_LIMPO</name>
<evidence type="ECO:0000256" key="9">
    <source>
        <dbReference type="ARBA" id="ARBA00022989"/>
    </source>
</evidence>
<keyword evidence="12" id="KW-1185">Reference proteome</keyword>
<feature type="transmembrane region" description="Helical" evidence="11">
    <location>
        <begin position="316"/>
        <end position="337"/>
    </location>
</feature>
<feature type="transmembrane region" description="Helical" evidence="11">
    <location>
        <begin position="6"/>
        <end position="31"/>
    </location>
</feature>
<dbReference type="InterPro" id="IPR029044">
    <property type="entry name" value="Nucleotide-diphossugar_trans"/>
</dbReference>
<evidence type="ECO:0000256" key="2">
    <source>
        <dbReference type="ARBA" id="ARBA00004760"/>
    </source>
</evidence>
<organism evidence="12 13">
    <name type="scientific">Limulus polyphemus</name>
    <name type="common">Atlantic horseshoe crab</name>
    <dbReference type="NCBI Taxonomy" id="6850"/>
    <lineage>
        <taxon>Eukaryota</taxon>
        <taxon>Metazoa</taxon>
        <taxon>Ecdysozoa</taxon>
        <taxon>Arthropoda</taxon>
        <taxon>Chelicerata</taxon>
        <taxon>Merostomata</taxon>
        <taxon>Xiphosura</taxon>
        <taxon>Limulidae</taxon>
        <taxon>Limulus</taxon>
    </lineage>
</organism>
<reference evidence="13" key="1">
    <citation type="submission" date="2025-08" db="UniProtKB">
        <authorList>
            <consortium name="RefSeq"/>
        </authorList>
    </citation>
    <scope>IDENTIFICATION</scope>
    <source>
        <tissue evidence="13">Muscle</tissue>
    </source>
</reference>
<keyword evidence="6" id="KW-0328">Glycosyltransferase</keyword>
<comment type="similarity">
    <text evidence="4">Belongs to the glycosyltransferase 2 family.</text>
</comment>
<evidence type="ECO:0000256" key="6">
    <source>
        <dbReference type="ARBA" id="ARBA00022676"/>
    </source>
</evidence>
<evidence type="ECO:0000256" key="11">
    <source>
        <dbReference type="SAM" id="Phobius"/>
    </source>
</evidence>
<dbReference type="PANTHER" id="PTHR12726">
    <property type="entry name" value="CERAMIDE GLUCOSYLTRANSFERASE"/>
    <property type="match status" value="1"/>
</dbReference>
<dbReference type="Pfam" id="PF13506">
    <property type="entry name" value="Glyco_transf_21"/>
    <property type="match status" value="1"/>
</dbReference>
<evidence type="ECO:0000256" key="8">
    <source>
        <dbReference type="ARBA" id="ARBA00022692"/>
    </source>
</evidence>
<comment type="pathway">
    <text evidence="3">Sphingolipid metabolism.</text>
</comment>
<dbReference type="Gene3D" id="3.90.550.10">
    <property type="entry name" value="Spore Coat Polysaccharide Biosynthesis Protein SpsA, Chain A"/>
    <property type="match status" value="1"/>
</dbReference>
<keyword evidence="10 11" id="KW-0472">Membrane</keyword>
<feature type="transmembrane region" description="Helical" evidence="11">
    <location>
        <begin position="288"/>
        <end position="310"/>
    </location>
</feature>
<evidence type="ECO:0000313" key="13">
    <source>
        <dbReference type="RefSeq" id="XP_013782726.1"/>
    </source>
</evidence>
<dbReference type="RefSeq" id="XP_013782726.1">
    <property type="nucleotide sequence ID" value="XM_013927272.2"/>
</dbReference>
<keyword evidence="9 11" id="KW-1133">Transmembrane helix</keyword>
<dbReference type="InterPro" id="IPR025993">
    <property type="entry name" value="Ceramide_glucosylTrfase"/>
</dbReference>
<evidence type="ECO:0000256" key="10">
    <source>
        <dbReference type="ARBA" id="ARBA00023136"/>
    </source>
</evidence>
<dbReference type="GeneID" id="106466956"/>
<evidence type="ECO:0000256" key="4">
    <source>
        <dbReference type="ARBA" id="ARBA00006739"/>
    </source>
</evidence>
<evidence type="ECO:0000256" key="5">
    <source>
        <dbReference type="ARBA" id="ARBA00012699"/>
    </source>
</evidence>
<dbReference type="Proteomes" id="UP000694941">
    <property type="component" value="Unplaced"/>
</dbReference>
<dbReference type="PANTHER" id="PTHR12726:SF0">
    <property type="entry name" value="CERAMIDE GLUCOSYLTRANSFERASE"/>
    <property type="match status" value="1"/>
</dbReference>
<protein>
    <recommendedName>
        <fullName evidence="5">ceramide glucosyltransferase</fullName>
        <ecNumber evidence="5">2.4.1.80</ecNumber>
    </recommendedName>
</protein>
<sequence>MAVVSYALFGIAIFFFGGWCFVWLMHLIAIFNAKLKLHKKIQLIPPEEPLPGVSIIKPLVGVDPNLFINLETFFTMNYPQYELLLCIHDESDPSIMLVKRLMEKYPSVDAKIFIGGMKVGVNPKINNMQLGYEAAKYDLFLVSDSGIRMKEDTLLDMVLSMKDDTGLVHQMPFTCDRKGFPATLEKVFFGTSHARIYLSADFFRINCPTGMSALMRKKPLDEIGGIKAFAHYLAEDFFFAKSFTDRGWKLRISSQPAWQNSGHCDISSFRNRITRWGKLRFAMVPHTIFFEPLSECLFLGIFVAWSANFLFNWDCFVLYLVHVLVWFLLDWILLCIIQNGSLPFSKGDFVVAWIFRESSALYLYLKALFDPTIRWRTGTYKLRWGGVAEEIKSKL</sequence>
<dbReference type="CDD" id="cd02520">
    <property type="entry name" value="Glucosylceramide_synthase"/>
    <property type="match status" value="1"/>
</dbReference>
<evidence type="ECO:0000256" key="3">
    <source>
        <dbReference type="ARBA" id="ARBA00004991"/>
    </source>
</evidence>
<proteinExistence type="inferred from homology"/>
<keyword evidence="7" id="KW-0808">Transferase</keyword>
<comment type="subcellular location">
    <subcellularLocation>
        <location evidence="1">Membrane</location>
        <topology evidence="1">Multi-pass membrane protein</topology>
    </subcellularLocation>
</comment>
<dbReference type="EC" id="2.4.1.80" evidence="5"/>
<evidence type="ECO:0000256" key="1">
    <source>
        <dbReference type="ARBA" id="ARBA00004141"/>
    </source>
</evidence>
<dbReference type="SUPFAM" id="SSF53448">
    <property type="entry name" value="Nucleotide-diphospho-sugar transferases"/>
    <property type="match status" value="1"/>
</dbReference>